<name>A0A0K2H351_9CORY</name>
<sequence length="39" mass="4312">MASIKDNDATTFEQNEYQRELFGDAPPTVPAVIGENVRS</sequence>
<evidence type="ECO:0000313" key="2">
    <source>
        <dbReference type="EMBL" id="ALA68475.1"/>
    </source>
</evidence>
<dbReference type="EMBL" id="CP006841">
    <property type="protein sequence ID" value="ALA68475.1"/>
    <property type="molecule type" value="Genomic_DNA"/>
</dbReference>
<protein>
    <submittedName>
        <fullName evidence="2">Uncharacterized protein</fullName>
    </submittedName>
</protein>
<organism evidence="2 3">
    <name type="scientific">Corynebacterium lactis RW2-5</name>
    <dbReference type="NCBI Taxonomy" id="1408189"/>
    <lineage>
        <taxon>Bacteria</taxon>
        <taxon>Bacillati</taxon>
        <taxon>Actinomycetota</taxon>
        <taxon>Actinomycetes</taxon>
        <taxon>Mycobacteriales</taxon>
        <taxon>Corynebacteriaceae</taxon>
        <taxon>Corynebacterium</taxon>
    </lineage>
</organism>
<dbReference type="KEGG" id="clw:CLAC_04065"/>
<gene>
    <name evidence="2" type="ORF">CLAC_04065</name>
</gene>
<accession>A0A0K2H351</accession>
<keyword evidence="3" id="KW-1185">Reference proteome</keyword>
<evidence type="ECO:0000313" key="3">
    <source>
        <dbReference type="Proteomes" id="UP000058446"/>
    </source>
</evidence>
<feature type="region of interest" description="Disordered" evidence="1">
    <location>
        <begin position="17"/>
        <end position="39"/>
    </location>
</feature>
<dbReference type="PATRIC" id="fig|1408189.4.peg.813"/>
<dbReference type="Proteomes" id="UP000058446">
    <property type="component" value="Chromosome"/>
</dbReference>
<reference evidence="2 3" key="1">
    <citation type="submission" date="2013-10" db="EMBL/GenBank/DDBJ databases">
        <title>Complete genome sequence of Corynebacterium lactis DSM 45799(T), isolated from raw cow milk.</title>
        <authorList>
            <person name="Ruckert C."/>
            <person name="Albersmeier A."/>
            <person name="Lipski A."/>
            <person name="Kalinowski J."/>
        </authorList>
    </citation>
    <scope>NUCLEOTIDE SEQUENCE [LARGE SCALE GENOMIC DNA]</scope>
    <source>
        <strain evidence="2 3">RW2-5</strain>
    </source>
</reference>
<evidence type="ECO:0000256" key="1">
    <source>
        <dbReference type="SAM" id="MobiDB-lite"/>
    </source>
</evidence>
<dbReference type="AlphaFoldDB" id="A0A0K2H351"/>
<proteinExistence type="predicted"/>